<organism evidence="2 3">
    <name type="scientific">Clitoria ternatea</name>
    <name type="common">Butterfly pea</name>
    <dbReference type="NCBI Taxonomy" id="43366"/>
    <lineage>
        <taxon>Eukaryota</taxon>
        <taxon>Viridiplantae</taxon>
        <taxon>Streptophyta</taxon>
        <taxon>Embryophyta</taxon>
        <taxon>Tracheophyta</taxon>
        <taxon>Spermatophyta</taxon>
        <taxon>Magnoliopsida</taxon>
        <taxon>eudicotyledons</taxon>
        <taxon>Gunneridae</taxon>
        <taxon>Pentapetalae</taxon>
        <taxon>rosids</taxon>
        <taxon>fabids</taxon>
        <taxon>Fabales</taxon>
        <taxon>Fabaceae</taxon>
        <taxon>Papilionoideae</taxon>
        <taxon>50 kb inversion clade</taxon>
        <taxon>NPAAA clade</taxon>
        <taxon>indigoferoid/millettioid clade</taxon>
        <taxon>Phaseoleae</taxon>
        <taxon>Clitoria</taxon>
    </lineage>
</organism>
<evidence type="ECO:0000256" key="1">
    <source>
        <dbReference type="ARBA" id="ARBA00004956"/>
    </source>
</evidence>
<protein>
    <submittedName>
        <fullName evidence="2">Uncharacterized protein</fullName>
    </submittedName>
</protein>
<dbReference type="InterPro" id="IPR001095">
    <property type="entry name" value="Acetyl_CoA_COase_a_su"/>
</dbReference>
<dbReference type="GO" id="GO:0006633">
    <property type="term" value="P:fatty acid biosynthetic process"/>
    <property type="evidence" value="ECO:0007669"/>
    <property type="project" value="InterPro"/>
</dbReference>
<sequence>MVSMKSKERIMVSVKSEDDNLDKVEETIAAVTDAREIGEQTASIFNGEANNNRKSILEISTNHGLYDLIILKLIGGFREGIPIDPKRKVNMEKKDVSFAKNIPDEELETEVEKLKQQILETKESFYGTPKLDLDEMIKKLERDVHREAVKAMGLIDRLLKLREKVLKVNAGNQLNDLSLKDKIEKLKVEFEQGLSAAPNYHRL</sequence>
<dbReference type="GO" id="GO:0003989">
    <property type="term" value="F:acetyl-CoA carboxylase activity"/>
    <property type="evidence" value="ECO:0007669"/>
    <property type="project" value="InterPro"/>
</dbReference>
<evidence type="ECO:0000313" key="2">
    <source>
        <dbReference type="EMBL" id="KAK7301598.1"/>
    </source>
</evidence>
<dbReference type="EMBL" id="JAYKXN010000003">
    <property type="protein sequence ID" value="KAK7301598.1"/>
    <property type="molecule type" value="Genomic_DNA"/>
</dbReference>
<dbReference type="GO" id="GO:0009317">
    <property type="term" value="C:acetyl-CoA carboxylase complex"/>
    <property type="evidence" value="ECO:0007669"/>
    <property type="project" value="InterPro"/>
</dbReference>
<dbReference type="PANTHER" id="PTHR42853">
    <property type="entry name" value="ACETYL-COENZYME A CARBOXYLASE CARBOXYL TRANSFERASE SUBUNIT ALPHA"/>
    <property type="match status" value="1"/>
</dbReference>
<dbReference type="GO" id="GO:0016743">
    <property type="term" value="F:carboxyl- or carbamoyltransferase activity"/>
    <property type="evidence" value="ECO:0007669"/>
    <property type="project" value="InterPro"/>
</dbReference>
<dbReference type="PANTHER" id="PTHR42853:SF3">
    <property type="entry name" value="ACETYL-COENZYME A CARBOXYLASE CARBOXYL TRANSFERASE SUBUNIT ALPHA, CHLOROPLASTIC"/>
    <property type="match status" value="1"/>
</dbReference>
<evidence type="ECO:0000313" key="3">
    <source>
        <dbReference type="Proteomes" id="UP001359559"/>
    </source>
</evidence>
<name>A0AAN9JM78_CLITE</name>
<keyword evidence="3" id="KW-1185">Reference proteome</keyword>
<proteinExistence type="predicted"/>
<dbReference type="Proteomes" id="UP001359559">
    <property type="component" value="Unassembled WGS sequence"/>
</dbReference>
<gene>
    <name evidence="2" type="ORF">RJT34_12465</name>
</gene>
<accession>A0AAN9JM78</accession>
<comment type="pathway">
    <text evidence="1">Lipid metabolism; malonyl-CoA biosynthesis; malonyl-CoA from acetyl-CoA: step 1/1.</text>
</comment>
<dbReference type="AlphaFoldDB" id="A0AAN9JM78"/>
<reference evidence="2 3" key="1">
    <citation type="submission" date="2024-01" db="EMBL/GenBank/DDBJ databases">
        <title>The genomes of 5 underutilized Papilionoideae crops provide insights into root nodulation and disease resistance.</title>
        <authorList>
            <person name="Yuan L."/>
        </authorList>
    </citation>
    <scope>NUCLEOTIDE SEQUENCE [LARGE SCALE GENOMIC DNA]</scope>
    <source>
        <strain evidence="2">LY-2023</strain>
        <tissue evidence="2">Leaf</tissue>
    </source>
</reference>
<comment type="caution">
    <text evidence="2">The sequence shown here is derived from an EMBL/GenBank/DDBJ whole genome shotgun (WGS) entry which is preliminary data.</text>
</comment>